<name>A0A9N8WMZ5_FUNMO</name>
<protein>
    <submittedName>
        <fullName evidence="2">16276_t:CDS:1</fullName>
    </submittedName>
</protein>
<sequence>MVRLNIPKAYSTYSVSLLVRKSLDISSWFSETKLVDWKNFAQYIAKLNEDKLDNNAYDAFCNALEQIVTKGRNHDIPLVVCNFTCNLNEWLAVKSRKKEFMKEISEEKTRRQMKANLNKRKMEEEISREEFRLQCRKASYQSANQMVEIGLQMQYAVYNKEPLPIDKNEFLIKLSDEDAKDAEDNEFANGGSTNNDESINDGESIIFDEPTNDGEPISDDESSNNVNGESDENSTKTRTN</sequence>
<keyword evidence="3" id="KW-1185">Reference proteome</keyword>
<dbReference type="AlphaFoldDB" id="A0A9N8WMZ5"/>
<evidence type="ECO:0000313" key="2">
    <source>
        <dbReference type="EMBL" id="CAG8494940.1"/>
    </source>
</evidence>
<reference evidence="2" key="1">
    <citation type="submission" date="2021-06" db="EMBL/GenBank/DDBJ databases">
        <authorList>
            <person name="Kallberg Y."/>
            <person name="Tangrot J."/>
            <person name="Rosling A."/>
        </authorList>
    </citation>
    <scope>NUCLEOTIDE SEQUENCE</scope>
    <source>
        <strain evidence="2">87-6 pot B 2015</strain>
    </source>
</reference>
<accession>A0A9N8WMZ5</accession>
<comment type="caution">
    <text evidence="2">The sequence shown here is derived from an EMBL/GenBank/DDBJ whole genome shotgun (WGS) entry which is preliminary data.</text>
</comment>
<organism evidence="2 3">
    <name type="scientific">Funneliformis mosseae</name>
    <name type="common">Endomycorrhizal fungus</name>
    <name type="synonym">Glomus mosseae</name>
    <dbReference type="NCBI Taxonomy" id="27381"/>
    <lineage>
        <taxon>Eukaryota</taxon>
        <taxon>Fungi</taxon>
        <taxon>Fungi incertae sedis</taxon>
        <taxon>Mucoromycota</taxon>
        <taxon>Glomeromycotina</taxon>
        <taxon>Glomeromycetes</taxon>
        <taxon>Glomerales</taxon>
        <taxon>Glomeraceae</taxon>
        <taxon>Funneliformis</taxon>
    </lineage>
</organism>
<dbReference type="Proteomes" id="UP000789375">
    <property type="component" value="Unassembled WGS sequence"/>
</dbReference>
<gene>
    <name evidence="2" type="ORF">FMOSSE_LOCUS3730</name>
</gene>
<feature type="region of interest" description="Disordered" evidence="1">
    <location>
        <begin position="183"/>
        <end position="240"/>
    </location>
</feature>
<proteinExistence type="predicted"/>
<feature type="compositionally biased region" description="Acidic residues" evidence="1">
    <location>
        <begin position="210"/>
        <end position="222"/>
    </location>
</feature>
<evidence type="ECO:0000313" key="3">
    <source>
        <dbReference type="Proteomes" id="UP000789375"/>
    </source>
</evidence>
<evidence type="ECO:0000256" key="1">
    <source>
        <dbReference type="SAM" id="MobiDB-lite"/>
    </source>
</evidence>
<dbReference type="EMBL" id="CAJVPP010000577">
    <property type="protein sequence ID" value="CAG8494940.1"/>
    <property type="molecule type" value="Genomic_DNA"/>
</dbReference>